<name>A0A212RXF8_9PROT</name>
<dbReference type="Pfam" id="PF05853">
    <property type="entry name" value="BKACE"/>
    <property type="match status" value="2"/>
</dbReference>
<keyword evidence="3" id="KW-1185">Reference proteome</keyword>
<dbReference type="Proteomes" id="UP000197065">
    <property type="component" value="Unassembled WGS sequence"/>
</dbReference>
<sequence length="244" mass="25548">MSTRTFLQAALNGNRDHPATPKRPEEIAREAKAAVAAGAQSLHFHPYAPDGRETFDAAHCAAAIRAVRAACPGISLSLSTSATIEPDPAIRHARIAAWTDWPDLVTANQGEAGIVELCQLLLSRGVAIEAGNLCLDDARAFIVSGLAPQCHRVMIEPLDTDIGAAVTHARAMSRLILDAGIALQQVHHGEGIASWAVNRRALAEGHAIRTGLEDVDVLPDGRPAQGNGELVAAAAALIRAAEGN</sequence>
<reference evidence="2 3" key="1">
    <citation type="submission" date="2017-06" db="EMBL/GenBank/DDBJ databases">
        <authorList>
            <person name="Kim H.J."/>
            <person name="Triplett B.A."/>
        </authorList>
    </citation>
    <scope>NUCLEOTIDE SEQUENCE [LARGE SCALE GENOMIC DNA]</scope>
    <source>
        <strain evidence="2 3">B29T1</strain>
    </source>
</reference>
<dbReference type="Gene3D" id="3.20.20.70">
    <property type="entry name" value="Aldolase class I"/>
    <property type="match status" value="1"/>
</dbReference>
<protein>
    <submittedName>
        <fullName evidence="2">Uncharacterized conserved protein, DUF849 family</fullName>
    </submittedName>
</protein>
<proteinExistence type="predicted"/>
<organism evidence="2 3">
    <name type="scientific">Arboricoccus pini</name>
    <dbReference type="NCBI Taxonomy" id="1963835"/>
    <lineage>
        <taxon>Bacteria</taxon>
        <taxon>Pseudomonadati</taxon>
        <taxon>Pseudomonadota</taxon>
        <taxon>Alphaproteobacteria</taxon>
        <taxon>Geminicoccales</taxon>
        <taxon>Geminicoccaceae</taxon>
        <taxon>Arboricoccus</taxon>
    </lineage>
</organism>
<evidence type="ECO:0000313" key="3">
    <source>
        <dbReference type="Proteomes" id="UP000197065"/>
    </source>
</evidence>
<dbReference type="PANTHER" id="PTHR37418">
    <property type="entry name" value="3-KETO-5-AMINOHEXANOATE CLEAVAGE ENZYME-RELATED"/>
    <property type="match status" value="1"/>
</dbReference>
<accession>A0A212RXF8</accession>
<evidence type="ECO:0000313" key="2">
    <source>
        <dbReference type="EMBL" id="SNB77457.1"/>
    </source>
</evidence>
<dbReference type="EMBL" id="FYEH01000016">
    <property type="protein sequence ID" value="SNB77457.1"/>
    <property type="molecule type" value="Genomic_DNA"/>
</dbReference>
<dbReference type="InterPro" id="IPR008567">
    <property type="entry name" value="BKACE"/>
</dbReference>
<dbReference type="OrthoDB" id="9814797at2"/>
<dbReference type="PANTHER" id="PTHR37418:SF1">
    <property type="entry name" value="3-KETO-5-AMINOHEXANOATE CLEAVAGE PROTEIN"/>
    <property type="match status" value="1"/>
</dbReference>
<feature type="compositionally biased region" description="Basic and acidic residues" evidence="1">
    <location>
        <begin position="14"/>
        <end position="24"/>
    </location>
</feature>
<dbReference type="GO" id="GO:0043720">
    <property type="term" value="F:3-keto-5-aminohexanoate cleavage activity"/>
    <property type="evidence" value="ECO:0007669"/>
    <property type="project" value="InterPro"/>
</dbReference>
<dbReference type="InterPro" id="IPR013785">
    <property type="entry name" value="Aldolase_TIM"/>
</dbReference>
<dbReference type="AlphaFoldDB" id="A0A212RXF8"/>
<gene>
    <name evidence="2" type="ORF">SAMN07250955_11683</name>
</gene>
<dbReference type="RefSeq" id="WP_088562735.1">
    <property type="nucleotide sequence ID" value="NZ_FYEH01000016.1"/>
</dbReference>
<feature type="region of interest" description="Disordered" evidence="1">
    <location>
        <begin position="1"/>
        <end position="24"/>
    </location>
</feature>
<evidence type="ECO:0000256" key="1">
    <source>
        <dbReference type="SAM" id="MobiDB-lite"/>
    </source>
</evidence>